<comment type="caution">
    <text evidence="5">The sequence shown here is derived from an EMBL/GenBank/DDBJ whole genome shotgun (WGS) entry which is preliminary data.</text>
</comment>
<dbReference type="InterPro" id="IPR052421">
    <property type="entry name" value="PCW_Enzyme_Inhibitor"/>
</dbReference>
<dbReference type="PANTHER" id="PTHR36710">
    <property type="entry name" value="PECTINESTERASE INHIBITOR-LIKE"/>
    <property type="match status" value="1"/>
</dbReference>
<keyword evidence="2" id="KW-1015">Disulfide bond</keyword>
<evidence type="ECO:0000313" key="5">
    <source>
        <dbReference type="EMBL" id="CAL0324268.1"/>
    </source>
</evidence>
<evidence type="ECO:0000313" key="6">
    <source>
        <dbReference type="Proteomes" id="UP001497480"/>
    </source>
</evidence>
<dbReference type="EMBL" id="CAXHTB010000017">
    <property type="protein sequence ID" value="CAL0324268.1"/>
    <property type="molecule type" value="Genomic_DNA"/>
</dbReference>
<proteinExistence type="inferred from homology"/>
<accession>A0AAV1XTS1</accession>
<evidence type="ECO:0000256" key="2">
    <source>
        <dbReference type="ARBA" id="ARBA00023157"/>
    </source>
</evidence>
<dbReference type="PANTHER" id="PTHR36710:SF4">
    <property type="entry name" value="PLANT INVERTASE_PECTIN METHYLESTERASE INHIBITOR SUPERFAMILY PROTEIN"/>
    <property type="match status" value="1"/>
</dbReference>
<dbReference type="SUPFAM" id="SSF101148">
    <property type="entry name" value="Plant invertase/pectin methylesterase inhibitor"/>
    <property type="match status" value="1"/>
</dbReference>
<evidence type="ECO:0008006" key="7">
    <source>
        <dbReference type="Google" id="ProtNLM"/>
    </source>
</evidence>
<dbReference type="Proteomes" id="UP001497480">
    <property type="component" value="Unassembled WGS sequence"/>
</dbReference>
<dbReference type="AlphaFoldDB" id="A0AAV1XTS1"/>
<name>A0AAV1XTS1_LUPLU</name>
<organism evidence="5 6">
    <name type="scientific">Lupinus luteus</name>
    <name type="common">European yellow lupine</name>
    <dbReference type="NCBI Taxonomy" id="3873"/>
    <lineage>
        <taxon>Eukaryota</taxon>
        <taxon>Viridiplantae</taxon>
        <taxon>Streptophyta</taxon>
        <taxon>Embryophyta</taxon>
        <taxon>Tracheophyta</taxon>
        <taxon>Spermatophyta</taxon>
        <taxon>Magnoliopsida</taxon>
        <taxon>eudicotyledons</taxon>
        <taxon>Gunneridae</taxon>
        <taxon>Pentapetalae</taxon>
        <taxon>rosids</taxon>
        <taxon>fabids</taxon>
        <taxon>Fabales</taxon>
        <taxon>Fabaceae</taxon>
        <taxon>Papilionoideae</taxon>
        <taxon>50 kb inversion clade</taxon>
        <taxon>genistoids sensu lato</taxon>
        <taxon>core genistoids</taxon>
        <taxon>Genisteae</taxon>
        <taxon>Lupinus</taxon>
    </lineage>
</organism>
<comment type="similarity">
    <text evidence="3">Belongs to the PMEI family.</text>
</comment>
<dbReference type="InterPro" id="IPR034086">
    <property type="entry name" value="PMEI_plant"/>
</dbReference>
<feature type="chain" id="PRO_5043875297" description="Pectinesterase inhibitor domain-containing protein" evidence="4">
    <location>
        <begin position="22"/>
        <end position="188"/>
    </location>
</feature>
<evidence type="ECO:0000256" key="4">
    <source>
        <dbReference type="SAM" id="SignalP"/>
    </source>
</evidence>
<keyword evidence="6" id="KW-1185">Reference proteome</keyword>
<dbReference type="GO" id="GO:0046910">
    <property type="term" value="F:pectinesterase inhibitor activity"/>
    <property type="evidence" value="ECO:0007669"/>
    <property type="project" value="InterPro"/>
</dbReference>
<gene>
    <name evidence="5" type="ORF">LLUT_LOCUS25328</name>
</gene>
<dbReference type="Gene3D" id="1.20.140.40">
    <property type="entry name" value="Invertase/pectin methylesterase inhibitor family protein"/>
    <property type="match status" value="1"/>
</dbReference>
<feature type="signal peptide" evidence="4">
    <location>
        <begin position="1"/>
        <end position="21"/>
    </location>
</feature>
<sequence length="188" mass="20585">MAPSSILSLFLVLLVSFGVCAYSTKVIQVSDVCSKHPNPTNCANILYSIAGIEAGIELPGSIPPYIINTIGHTAAFDTYTLLNTLIHNATHPQLKQRYITCSSNYVGTLGYFNSAKDAYTSADYKGMESNAAYVIKAVQDCDRRTPHDTSQLPFLNKHRIEVMPIEQDDLNLSLALLETFASLDLSHV</sequence>
<dbReference type="CDD" id="cd15797">
    <property type="entry name" value="PMEI"/>
    <property type="match status" value="1"/>
</dbReference>
<dbReference type="InterPro" id="IPR035513">
    <property type="entry name" value="Invertase/methylesterase_inhib"/>
</dbReference>
<keyword evidence="1 4" id="KW-0732">Signal</keyword>
<evidence type="ECO:0000256" key="1">
    <source>
        <dbReference type="ARBA" id="ARBA00022729"/>
    </source>
</evidence>
<reference evidence="5 6" key="1">
    <citation type="submission" date="2024-03" db="EMBL/GenBank/DDBJ databases">
        <authorList>
            <person name="Martinez-Hernandez J."/>
        </authorList>
    </citation>
    <scope>NUCLEOTIDE SEQUENCE [LARGE SCALE GENOMIC DNA]</scope>
</reference>
<protein>
    <recommendedName>
        <fullName evidence="7">Pectinesterase inhibitor domain-containing protein</fullName>
    </recommendedName>
</protein>
<evidence type="ECO:0000256" key="3">
    <source>
        <dbReference type="ARBA" id="ARBA00038471"/>
    </source>
</evidence>